<dbReference type="EMBL" id="JAVALS010000002">
    <property type="protein sequence ID" value="MDP5226285.1"/>
    <property type="molecule type" value="Genomic_DNA"/>
</dbReference>
<dbReference type="Pfam" id="PF13556">
    <property type="entry name" value="HTH_30"/>
    <property type="match status" value="1"/>
</dbReference>
<dbReference type="InterPro" id="IPR042070">
    <property type="entry name" value="PucR_C-HTH_sf"/>
</dbReference>
<gene>
    <name evidence="2" type="ORF">Q9R02_03845</name>
</gene>
<name>A0ABT9IL40_9MICC</name>
<feature type="domain" description="PucR C-terminal helix-turn-helix" evidence="1">
    <location>
        <begin position="486"/>
        <end position="544"/>
    </location>
</feature>
<dbReference type="Proteomes" id="UP001232725">
    <property type="component" value="Unassembled WGS sequence"/>
</dbReference>
<dbReference type="PANTHER" id="PTHR33744">
    <property type="entry name" value="CARBOHYDRATE DIACID REGULATOR"/>
    <property type="match status" value="1"/>
</dbReference>
<dbReference type="InterPro" id="IPR025736">
    <property type="entry name" value="PucR_C-HTH_dom"/>
</dbReference>
<accession>A0ABT9IL40</accession>
<dbReference type="PANTHER" id="PTHR33744:SF17">
    <property type="entry name" value="CONSERVED PROTEIN"/>
    <property type="match status" value="1"/>
</dbReference>
<comment type="caution">
    <text evidence="2">The sequence shown here is derived from an EMBL/GenBank/DDBJ whole genome shotgun (WGS) entry which is preliminary data.</text>
</comment>
<evidence type="ECO:0000313" key="2">
    <source>
        <dbReference type="EMBL" id="MDP5226285.1"/>
    </source>
</evidence>
<evidence type="ECO:0000259" key="1">
    <source>
        <dbReference type="Pfam" id="PF13556"/>
    </source>
</evidence>
<protein>
    <submittedName>
        <fullName evidence="2">Helix-turn-helix domain-containing protein</fullName>
    </submittedName>
</protein>
<dbReference type="RefSeq" id="WP_305995340.1">
    <property type="nucleotide sequence ID" value="NZ_JAVALS010000002.1"/>
</dbReference>
<dbReference type="InterPro" id="IPR051448">
    <property type="entry name" value="CdaR-like_regulators"/>
</dbReference>
<dbReference type="Gene3D" id="3.30.450.40">
    <property type="match status" value="1"/>
</dbReference>
<keyword evidence="3" id="KW-1185">Reference proteome</keyword>
<dbReference type="InterPro" id="IPR029016">
    <property type="entry name" value="GAF-like_dom_sf"/>
</dbReference>
<reference evidence="2 3" key="1">
    <citation type="submission" date="2023-08" db="EMBL/GenBank/DDBJ databases">
        <title>Arthrobacter horti sp. nov., isolated from forest soil.</title>
        <authorList>
            <person name="Park M."/>
        </authorList>
    </citation>
    <scope>NUCLEOTIDE SEQUENCE [LARGE SCALE GENOMIC DNA]</scope>
    <source>
        <strain evidence="2 3">YJM1</strain>
    </source>
</reference>
<proteinExistence type="predicted"/>
<organism evidence="2 3">
    <name type="scientific">Arthrobacter horti</name>
    <dbReference type="NCBI Taxonomy" id="3068273"/>
    <lineage>
        <taxon>Bacteria</taxon>
        <taxon>Bacillati</taxon>
        <taxon>Actinomycetota</taxon>
        <taxon>Actinomycetes</taxon>
        <taxon>Micrococcales</taxon>
        <taxon>Micrococcaceae</taxon>
        <taxon>Arthrobacter</taxon>
    </lineage>
</organism>
<sequence length="551" mass="58356">MTREPGMHRPRTTVGRVLEELGSTLLQHVSGPEHPELSIEAVVIHDPEDELDQPDRALVLGVGLRDSARIHGLIARLGERGAAGLVLRAPVTADPTMLSAAHSAGVTVLSLTRGVSWGHLAGTLGVLMTPSDPDDARPASFGGIPAGDLFAVANSIAALLQAPVTIEDRHSRLLAFSSVQEGADASRIQTILGRQVPAQYTRFLEESGVFQAIYRSERPVTVAPLPREAGAQPEEQARAVIAVRAGEEILGTIWVASPAALNPAQEQILIDSSRLVAMHLIWQRTDADLERRHRAQLLGAALDGGPGAQDAARALRLREEPAVVLALALDVPDGSQLSHAHLAAERKRVADAFAVHLAFAHPQAASGLIGDIAYGVIPLSAADSDDSGGPATRFAGEFIARVRSPLRALIGIGRAAAGPGNLTFSRSGADRALRVLRSPLSDRSTARFEDVHAEALLLELPAPAAEFPSGAIARLAAYDADHQASLIDTLRAWLDAFGDVSAASAAVYVHPNTFRYRLKRVTEVGGIDLADPDARFAAMLQLRLLALSRAR</sequence>
<evidence type="ECO:0000313" key="3">
    <source>
        <dbReference type="Proteomes" id="UP001232725"/>
    </source>
</evidence>
<dbReference type="Gene3D" id="1.10.10.2840">
    <property type="entry name" value="PucR C-terminal helix-turn-helix domain"/>
    <property type="match status" value="1"/>
</dbReference>